<gene>
    <name evidence="1" type="ORF">SPLIT_LOCUS2498</name>
</gene>
<dbReference type="Proteomes" id="UP001153321">
    <property type="component" value="Chromosome 15"/>
</dbReference>
<sequence>MTIETERDQNVSTIVRRAPVTINNRIFYLITRRNKTPSMLSPGVGTQQGKPCVSIPATLGDKGSINKEEHVPCFELILWILEKASTIKAALILSFISAPN</sequence>
<proteinExistence type="predicted"/>
<evidence type="ECO:0000313" key="2">
    <source>
        <dbReference type="Proteomes" id="UP001153321"/>
    </source>
</evidence>
<protein>
    <submittedName>
        <fullName evidence="1">Uncharacterized protein</fullName>
    </submittedName>
</protein>
<reference evidence="1" key="1">
    <citation type="submission" date="2022-02" db="EMBL/GenBank/DDBJ databases">
        <authorList>
            <person name="King R."/>
        </authorList>
    </citation>
    <scope>NUCLEOTIDE SEQUENCE</scope>
</reference>
<accession>A0A9P0HZ87</accession>
<dbReference type="AlphaFoldDB" id="A0A9P0HZ87"/>
<dbReference type="EMBL" id="LR824546">
    <property type="protein sequence ID" value="CAH1637137.1"/>
    <property type="molecule type" value="Genomic_DNA"/>
</dbReference>
<organism evidence="1 2">
    <name type="scientific">Spodoptera littoralis</name>
    <name type="common">Egyptian cotton leafworm</name>
    <dbReference type="NCBI Taxonomy" id="7109"/>
    <lineage>
        <taxon>Eukaryota</taxon>
        <taxon>Metazoa</taxon>
        <taxon>Ecdysozoa</taxon>
        <taxon>Arthropoda</taxon>
        <taxon>Hexapoda</taxon>
        <taxon>Insecta</taxon>
        <taxon>Pterygota</taxon>
        <taxon>Neoptera</taxon>
        <taxon>Endopterygota</taxon>
        <taxon>Lepidoptera</taxon>
        <taxon>Glossata</taxon>
        <taxon>Ditrysia</taxon>
        <taxon>Noctuoidea</taxon>
        <taxon>Noctuidae</taxon>
        <taxon>Amphipyrinae</taxon>
        <taxon>Spodoptera</taxon>
    </lineage>
</organism>
<keyword evidence="2" id="KW-1185">Reference proteome</keyword>
<name>A0A9P0HZ87_SPOLI</name>
<evidence type="ECO:0000313" key="1">
    <source>
        <dbReference type="EMBL" id="CAH1637137.1"/>
    </source>
</evidence>